<feature type="transmembrane region" description="Helical" evidence="4">
    <location>
        <begin position="130"/>
        <end position="149"/>
    </location>
</feature>
<dbReference type="Proteomes" id="UP001320544">
    <property type="component" value="Chromosome"/>
</dbReference>
<dbReference type="InterPro" id="IPR000792">
    <property type="entry name" value="Tscrpt_reg_LuxR_C"/>
</dbReference>
<dbReference type="PANTHER" id="PTHR44688">
    <property type="entry name" value="DNA-BINDING TRANSCRIPTIONAL ACTIVATOR DEVR_DOSR"/>
    <property type="match status" value="1"/>
</dbReference>
<dbReference type="Pfam" id="PF00196">
    <property type="entry name" value="GerE"/>
    <property type="match status" value="1"/>
</dbReference>
<dbReference type="EMBL" id="AP025564">
    <property type="protein sequence ID" value="BDE95482.1"/>
    <property type="molecule type" value="Genomic_DNA"/>
</dbReference>
<feature type="transmembrane region" description="Helical" evidence="4">
    <location>
        <begin position="9"/>
        <end position="25"/>
    </location>
</feature>
<keyword evidence="7" id="KW-1185">Reference proteome</keyword>
<name>A0ABN6MBW2_9ACTN</name>
<keyword evidence="3" id="KW-0804">Transcription</keyword>
<evidence type="ECO:0000313" key="7">
    <source>
        <dbReference type="Proteomes" id="UP001320544"/>
    </source>
</evidence>
<dbReference type="SUPFAM" id="SSF46894">
    <property type="entry name" value="C-terminal effector domain of the bipartite response regulators"/>
    <property type="match status" value="1"/>
</dbReference>
<dbReference type="CDD" id="cd06170">
    <property type="entry name" value="LuxR_C_like"/>
    <property type="match status" value="1"/>
</dbReference>
<proteinExistence type="predicted"/>
<dbReference type="PRINTS" id="PR00038">
    <property type="entry name" value="HTHLUXR"/>
</dbReference>
<dbReference type="InterPro" id="IPR036388">
    <property type="entry name" value="WH-like_DNA-bd_sf"/>
</dbReference>
<keyword evidence="4" id="KW-1133">Transmembrane helix</keyword>
<evidence type="ECO:0000256" key="3">
    <source>
        <dbReference type="ARBA" id="ARBA00023163"/>
    </source>
</evidence>
<dbReference type="Gene3D" id="1.10.10.10">
    <property type="entry name" value="Winged helix-like DNA-binding domain superfamily/Winged helix DNA-binding domain"/>
    <property type="match status" value="1"/>
</dbReference>
<reference evidence="6 7" key="1">
    <citation type="submission" date="2022-01" db="EMBL/GenBank/DDBJ databases">
        <title>Novel bile acid biosynthetic pathways are enriched in the microbiome of centenarians.</title>
        <authorList>
            <person name="Sato Y."/>
            <person name="Atarashi K."/>
            <person name="Plichta R.D."/>
            <person name="Arai Y."/>
            <person name="Sasajima S."/>
            <person name="Kearney M.S."/>
            <person name="Suda W."/>
            <person name="Takeshita K."/>
            <person name="Sasaki T."/>
            <person name="Okamoto S."/>
            <person name="Skelly N.A."/>
            <person name="Okamura Y."/>
            <person name="Vlamakis H."/>
            <person name="Li Y."/>
            <person name="Tanoue T."/>
            <person name="Takei H."/>
            <person name="Nittono H."/>
            <person name="Narushima S."/>
            <person name="Irie J."/>
            <person name="Itoh H."/>
            <person name="Moriya K."/>
            <person name="Sugiura Y."/>
            <person name="Suematsu M."/>
            <person name="Moritoki N."/>
            <person name="Shibata S."/>
            <person name="Littman R.D."/>
            <person name="Fischbach A.M."/>
            <person name="Uwamino Y."/>
            <person name="Inoue T."/>
            <person name="Honda A."/>
            <person name="Hattori M."/>
            <person name="Murai T."/>
            <person name="Xavier J.R."/>
            <person name="Hirose N."/>
            <person name="Honda K."/>
        </authorList>
    </citation>
    <scope>NUCLEOTIDE SEQUENCE [LARGE SCALE GENOMIC DNA]</scope>
    <source>
        <strain evidence="6 7">CE91-St30</strain>
    </source>
</reference>
<feature type="transmembrane region" description="Helical" evidence="4">
    <location>
        <begin position="264"/>
        <end position="289"/>
    </location>
</feature>
<feature type="transmembrane region" description="Helical" evidence="4">
    <location>
        <begin position="45"/>
        <end position="63"/>
    </location>
</feature>
<feature type="domain" description="HTH luxR-type" evidence="5">
    <location>
        <begin position="413"/>
        <end position="478"/>
    </location>
</feature>
<dbReference type="SMART" id="SM00421">
    <property type="entry name" value="HTH_LUXR"/>
    <property type="match status" value="1"/>
</dbReference>
<evidence type="ECO:0000256" key="2">
    <source>
        <dbReference type="ARBA" id="ARBA00023125"/>
    </source>
</evidence>
<dbReference type="PROSITE" id="PS50043">
    <property type="entry name" value="HTH_LUXR_2"/>
    <property type="match status" value="1"/>
</dbReference>
<keyword evidence="1" id="KW-0805">Transcription regulation</keyword>
<feature type="transmembrane region" description="Helical" evidence="4">
    <location>
        <begin position="295"/>
        <end position="315"/>
    </location>
</feature>
<feature type="transmembrane region" description="Helical" evidence="4">
    <location>
        <begin position="155"/>
        <end position="172"/>
    </location>
</feature>
<organism evidence="6 7">
    <name type="scientific">Raoultibacter timonensis</name>
    <dbReference type="NCBI Taxonomy" id="1907662"/>
    <lineage>
        <taxon>Bacteria</taxon>
        <taxon>Bacillati</taxon>
        <taxon>Actinomycetota</taxon>
        <taxon>Coriobacteriia</taxon>
        <taxon>Eggerthellales</taxon>
        <taxon>Eggerthellaceae</taxon>
        <taxon>Raoultibacter</taxon>
    </lineage>
</organism>
<feature type="transmembrane region" description="Helical" evidence="4">
    <location>
        <begin position="327"/>
        <end position="347"/>
    </location>
</feature>
<feature type="transmembrane region" description="Helical" evidence="4">
    <location>
        <begin position="75"/>
        <end position="94"/>
    </location>
</feature>
<dbReference type="RefSeq" id="WP_244411847.1">
    <property type="nucleotide sequence ID" value="NZ_AP025564.1"/>
</dbReference>
<keyword evidence="2" id="KW-0238">DNA-binding</keyword>
<feature type="transmembrane region" description="Helical" evidence="4">
    <location>
        <begin position="193"/>
        <end position="211"/>
    </location>
</feature>
<feature type="transmembrane region" description="Helical" evidence="4">
    <location>
        <begin position="100"/>
        <end position="123"/>
    </location>
</feature>
<keyword evidence="4" id="KW-0812">Transmembrane</keyword>
<sequence length="482" mass="52560">MERVEIKNYVAPFVGMSFFWVYLRYQSYFGLLYPLDSPTGTSPAFGVLLVVLLVLCAFSIAFRTRIEKIFLAQRYSVVLLSAMASGGAAMALAADSGLLGAWALWVSLPLVAAGFVAGYLGWATYFCYRFGPSDIVVLAASYLASLVFFTQWVPYLVAVFVPLGVGVSWFFAQPPRGSAVASKISSLKEVTPFVVLFIAFLLSGSILRGIVDSGSSDVDGPLFRWPLSVVVSAIVLFGCWISVRRMKEKRVGLKSGEALWMQRAIDSMALKGWAALALMFFAAVFAGLIEGSYHLSGHIVVVARSMLDWLLWVVLCNLVSAKRLSPVLVFSACSILTNTVSWMLSYWLLPRLLTVEVGGRLPTSDVLVLLAAFALLALIILVFGVVASKRQAADALSLSTAEASLVRPCVSEEMAAAFKLTSREAEVASLFAQGHSMKKVASLLFISMSTAQSHIKSAYRKLDVHSKDELIDKLSEWQRESE</sequence>
<keyword evidence="4" id="KW-0472">Membrane</keyword>
<dbReference type="PANTHER" id="PTHR44688:SF16">
    <property type="entry name" value="DNA-BINDING TRANSCRIPTIONAL ACTIVATOR DEVR_DOSR"/>
    <property type="match status" value="1"/>
</dbReference>
<evidence type="ECO:0000259" key="5">
    <source>
        <dbReference type="PROSITE" id="PS50043"/>
    </source>
</evidence>
<gene>
    <name evidence="6" type="ORF">CE91St30_08150</name>
</gene>
<evidence type="ECO:0000256" key="4">
    <source>
        <dbReference type="SAM" id="Phobius"/>
    </source>
</evidence>
<protein>
    <recommendedName>
        <fullName evidence="5">HTH luxR-type domain-containing protein</fullName>
    </recommendedName>
</protein>
<evidence type="ECO:0000256" key="1">
    <source>
        <dbReference type="ARBA" id="ARBA00023015"/>
    </source>
</evidence>
<feature type="transmembrane region" description="Helical" evidence="4">
    <location>
        <begin position="367"/>
        <end position="387"/>
    </location>
</feature>
<dbReference type="InterPro" id="IPR016032">
    <property type="entry name" value="Sig_transdc_resp-reg_C-effctor"/>
</dbReference>
<evidence type="ECO:0000313" key="6">
    <source>
        <dbReference type="EMBL" id="BDE95482.1"/>
    </source>
</evidence>
<feature type="transmembrane region" description="Helical" evidence="4">
    <location>
        <begin position="223"/>
        <end position="243"/>
    </location>
</feature>
<accession>A0ABN6MBW2</accession>